<gene>
    <name evidence="1" type="ORF">Pan14r_08810</name>
</gene>
<dbReference type="Proteomes" id="UP000317238">
    <property type="component" value="Unassembled WGS sequence"/>
</dbReference>
<comment type="caution">
    <text evidence="1">The sequence shown here is derived from an EMBL/GenBank/DDBJ whole genome shotgun (WGS) entry which is preliminary data.</text>
</comment>
<evidence type="ECO:0000313" key="2">
    <source>
        <dbReference type="Proteomes" id="UP000317238"/>
    </source>
</evidence>
<dbReference type="EMBL" id="SJPL01000001">
    <property type="protein sequence ID" value="TWT68634.1"/>
    <property type="molecule type" value="Genomic_DNA"/>
</dbReference>
<reference evidence="1 2" key="1">
    <citation type="submission" date="2019-02" db="EMBL/GenBank/DDBJ databases">
        <title>Deep-cultivation of Planctomycetes and their phenomic and genomic characterization uncovers novel biology.</title>
        <authorList>
            <person name="Wiegand S."/>
            <person name="Jogler M."/>
            <person name="Boedeker C."/>
            <person name="Pinto D."/>
            <person name="Vollmers J."/>
            <person name="Rivas-Marin E."/>
            <person name="Kohn T."/>
            <person name="Peeters S.H."/>
            <person name="Heuer A."/>
            <person name="Rast P."/>
            <person name="Oberbeckmann S."/>
            <person name="Bunk B."/>
            <person name="Jeske O."/>
            <person name="Meyerdierks A."/>
            <person name="Storesund J.E."/>
            <person name="Kallscheuer N."/>
            <person name="Luecker S."/>
            <person name="Lage O.M."/>
            <person name="Pohl T."/>
            <person name="Merkel B.J."/>
            <person name="Hornburger P."/>
            <person name="Mueller R.-W."/>
            <person name="Bruemmer F."/>
            <person name="Labrenz M."/>
            <person name="Spormann A.M."/>
            <person name="Op Den Camp H."/>
            <person name="Overmann J."/>
            <person name="Amann R."/>
            <person name="Jetten M.S.M."/>
            <person name="Mascher T."/>
            <person name="Medema M.H."/>
            <person name="Devos D.P."/>
            <person name="Kaster A.-K."/>
            <person name="Ovreas L."/>
            <person name="Rohde M."/>
            <person name="Galperin M.Y."/>
            <person name="Jogler C."/>
        </authorList>
    </citation>
    <scope>NUCLEOTIDE SEQUENCE [LARGE SCALE GENOMIC DNA]</scope>
    <source>
        <strain evidence="1 2">Pan14r</strain>
    </source>
</reference>
<organism evidence="1 2">
    <name type="scientific">Crateriforma conspicua</name>
    <dbReference type="NCBI Taxonomy" id="2527996"/>
    <lineage>
        <taxon>Bacteria</taxon>
        <taxon>Pseudomonadati</taxon>
        <taxon>Planctomycetota</taxon>
        <taxon>Planctomycetia</taxon>
        <taxon>Planctomycetales</taxon>
        <taxon>Planctomycetaceae</taxon>
        <taxon>Crateriforma</taxon>
    </lineage>
</organism>
<dbReference type="AlphaFoldDB" id="A0A5C5Y0D3"/>
<sequence>MLFKCPALAFFSQLEARLKLHDLPQWQLFRDYQACSPTATDDEVREFLSTKAIPQCGLCPSRRTKFVHPNPLQRSALQ</sequence>
<accession>A0A5C5Y0D3</accession>
<proteinExistence type="predicted"/>
<protein>
    <submittedName>
        <fullName evidence="1">Uncharacterized protein</fullName>
    </submittedName>
</protein>
<name>A0A5C5Y0D3_9PLAN</name>
<keyword evidence="2" id="KW-1185">Reference proteome</keyword>
<evidence type="ECO:0000313" key="1">
    <source>
        <dbReference type="EMBL" id="TWT68634.1"/>
    </source>
</evidence>